<evidence type="ECO:0000313" key="1">
    <source>
        <dbReference type="EMBL" id="AQP43418.1"/>
    </source>
</evidence>
<dbReference type="EMBL" id="CP019605">
    <property type="protein sequence ID" value="AQP43418.1"/>
    <property type="molecule type" value="Genomic_DNA"/>
</dbReference>
<dbReference type="AlphaFoldDB" id="A0A1Q2CBE1"/>
<dbReference type="STRING" id="1610493.RPIT_00090"/>
<protein>
    <submittedName>
        <fullName evidence="1">Uncharacterized protein</fullName>
    </submittedName>
</protein>
<dbReference type="KEGG" id="tfl:RPIT_00090"/>
<name>A0A1Q2CBE1_9ACTN</name>
<sequence length="131" mass="14066">MLMAAIGSALTACQESDDMSQLPILTDDPMADEALLGLRLLSADEHGYRTALGKPRYAEVTRTFAVGSDPDAILAAAVEEAGASGWAEATPLNQDLMVWQGYKEEPRRTCSISLDRAAEELRLTLTVVEAP</sequence>
<keyword evidence="2" id="KW-1185">Reference proteome</keyword>
<accession>A0A1Q2CBE1</accession>
<dbReference type="Proteomes" id="UP000188324">
    <property type="component" value="Chromosome"/>
</dbReference>
<gene>
    <name evidence="1" type="ORF">RPIT_00090</name>
</gene>
<proteinExistence type="predicted"/>
<reference evidence="1 2" key="1">
    <citation type="journal article" date="2016" name="Int. J. Syst. Evol. Microbiol.">
        <title>Tessaracoccus flavus sp. nov., isolated from the drainage system of a lindane-producing factory.</title>
        <authorList>
            <person name="Kumari R."/>
            <person name="Singh P."/>
            <person name="Schumann P."/>
            <person name="Lal R."/>
        </authorList>
    </citation>
    <scope>NUCLEOTIDE SEQUENCE [LARGE SCALE GENOMIC DNA]</scope>
    <source>
        <strain evidence="1 2">RP1T</strain>
    </source>
</reference>
<evidence type="ECO:0000313" key="2">
    <source>
        <dbReference type="Proteomes" id="UP000188324"/>
    </source>
</evidence>
<organism evidence="1 2">
    <name type="scientific">Tessaracoccus flavus</name>
    <dbReference type="NCBI Taxonomy" id="1610493"/>
    <lineage>
        <taxon>Bacteria</taxon>
        <taxon>Bacillati</taxon>
        <taxon>Actinomycetota</taxon>
        <taxon>Actinomycetes</taxon>
        <taxon>Propionibacteriales</taxon>
        <taxon>Propionibacteriaceae</taxon>
        <taxon>Tessaracoccus</taxon>
    </lineage>
</organism>